<feature type="non-terminal residue" evidence="1">
    <location>
        <position position="68"/>
    </location>
</feature>
<comment type="caution">
    <text evidence="1">The sequence shown here is derived from an EMBL/GenBank/DDBJ whole genome shotgun (WGS) entry which is preliminary data.</text>
</comment>
<accession>A0ABX9UQ95</accession>
<reference evidence="1 2" key="1">
    <citation type="submission" date="2018-10" db="EMBL/GenBank/DDBJ databases">
        <title>Pseudomonas sp. GL14 genome.</title>
        <authorList>
            <person name="Peng J."/>
            <person name="Liu Z.-P."/>
        </authorList>
    </citation>
    <scope>NUCLEOTIDE SEQUENCE [LARGE SCALE GENOMIC DNA]</scope>
    <source>
        <strain evidence="1 2">GL14</strain>
    </source>
</reference>
<proteinExistence type="predicted"/>
<protein>
    <submittedName>
        <fullName evidence="1">Uncharacterized protein</fullName>
    </submittedName>
</protein>
<gene>
    <name evidence="1" type="ORF">EA795_20890</name>
</gene>
<evidence type="ECO:0000313" key="2">
    <source>
        <dbReference type="Proteomes" id="UP000269134"/>
    </source>
</evidence>
<evidence type="ECO:0000313" key="1">
    <source>
        <dbReference type="EMBL" id="RMH95211.1"/>
    </source>
</evidence>
<sequence>MTVERWHRMLDDAAERRDLPRLYRDNLIESADDMLRAGIIDPLEHFDLLELAESAYSHEIEEQIVRHR</sequence>
<dbReference type="Proteomes" id="UP000269134">
    <property type="component" value="Unassembled WGS sequence"/>
</dbReference>
<name>A0ABX9UQ95_9GAMM</name>
<keyword evidence="2" id="KW-1185">Reference proteome</keyword>
<organism evidence="1 2">
    <name type="scientific">Stutzerimonas nitrititolerans</name>
    <dbReference type="NCBI Taxonomy" id="2482751"/>
    <lineage>
        <taxon>Bacteria</taxon>
        <taxon>Pseudomonadati</taxon>
        <taxon>Pseudomonadota</taxon>
        <taxon>Gammaproteobacteria</taxon>
        <taxon>Pseudomonadales</taxon>
        <taxon>Pseudomonadaceae</taxon>
        <taxon>Stutzerimonas</taxon>
    </lineage>
</organism>
<dbReference type="EMBL" id="RFFL01000100">
    <property type="protein sequence ID" value="RMH95211.1"/>
    <property type="molecule type" value="Genomic_DNA"/>
</dbReference>